<organism evidence="8 9">
    <name type="scientific">Achromobacter deleyi</name>
    <dbReference type="NCBI Taxonomy" id="1353891"/>
    <lineage>
        <taxon>Bacteria</taxon>
        <taxon>Pseudomonadati</taxon>
        <taxon>Pseudomonadota</taxon>
        <taxon>Betaproteobacteria</taxon>
        <taxon>Burkholderiales</taxon>
        <taxon>Alcaligenaceae</taxon>
        <taxon>Achromobacter</taxon>
    </lineage>
</organism>
<comment type="similarity">
    <text evidence="2">Belongs to the alkylbase DNA glycosidase AlkA family.</text>
</comment>
<dbReference type="SMART" id="SM00478">
    <property type="entry name" value="ENDO3c"/>
    <property type="match status" value="1"/>
</dbReference>
<comment type="catalytic activity">
    <reaction evidence="1">
        <text>Hydrolysis of alkylated DNA, releasing 3-methyladenine, 3-methylguanine, 7-methylguanine and 7-methyladenine.</text>
        <dbReference type="EC" id="3.2.2.21"/>
    </reaction>
</comment>
<protein>
    <recommendedName>
        <fullName evidence="3">DNA-3-methyladenine glycosylase II</fullName>
        <ecNumber evidence="3">3.2.2.21</ecNumber>
    </recommendedName>
</protein>
<feature type="region of interest" description="Disordered" evidence="6">
    <location>
        <begin position="1"/>
        <end position="36"/>
    </location>
</feature>
<dbReference type="InterPro" id="IPR051912">
    <property type="entry name" value="Alkylbase_DNA_Glycosylase/TA"/>
</dbReference>
<dbReference type="Proteomes" id="UP000494111">
    <property type="component" value="Unassembled WGS sequence"/>
</dbReference>
<evidence type="ECO:0000313" key="8">
    <source>
        <dbReference type="EMBL" id="CAB3667296.1"/>
    </source>
</evidence>
<dbReference type="Pfam" id="PF00730">
    <property type="entry name" value="HhH-GPD"/>
    <property type="match status" value="1"/>
</dbReference>
<evidence type="ECO:0000256" key="4">
    <source>
        <dbReference type="ARBA" id="ARBA00022763"/>
    </source>
</evidence>
<evidence type="ECO:0000256" key="6">
    <source>
        <dbReference type="SAM" id="MobiDB-lite"/>
    </source>
</evidence>
<reference evidence="8 9" key="1">
    <citation type="submission" date="2020-04" db="EMBL/GenBank/DDBJ databases">
        <authorList>
            <person name="De Canck E."/>
        </authorList>
    </citation>
    <scope>NUCLEOTIDE SEQUENCE [LARGE SCALE GENOMIC DNA]</scope>
    <source>
        <strain evidence="8 9">LMG 3458</strain>
    </source>
</reference>
<name>A0A6S6ZGZ4_9BURK</name>
<dbReference type="GO" id="GO:0008725">
    <property type="term" value="F:DNA-3-methyladenine glycosylase activity"/>
    <property type="evidence" value="ECO:0007669"/>
    <property type="project" value="TreeGrafter"/>
</dbReference>
<dbReference type="Gene3D" id="1.10.1670.40">
    <property type="match status" value="1"/>
</dbReference>
<dbReference type="PANTHER" id="PTHR43003">
    <property type="entry name" value="DNA-3-METHYLADENINE GLYCOSYLASE"/>
    <property type="match status" value="1"/>
</dbReference>
<dbReference type="GO" id="GO:0006285">
    <property type="term" value="P:base-excision repair, AP site formation"/>
    <property type="evidence" value="ECO:0007669"/>
    <property type="project" value="TreeGrafter"/>
</dbReference>
<dbReference type="Gene3D" id="1.10.340.30">
    <property type="entry name" value="Hypothetical protein, domain 2"/>
    <property type="match status" value="1"/>
</dbReference>
<evidence type="ECO:0000256" key="2">
    <source>
        <dbReference type="ARBA" id="ARBA00010817"/>
    </source>
</evidence>
<gene>
    <name evidence="8" type="ORF">LMG3458_00909</name>
</gene>
<dbReference type="PANTHER" id="PTHR43003:SF5">
    <property type="entry name" value="DNA-3-METHYLADENINE GLYCOSYLASE"/>
    <property type="match status" value="1"/>
</dbReference>
<sequence>MTPPKSVPAASPPKPARQSARLSARKTPAAVAAAVPPIPPPPTALYRRAAKHLAALDDDWARHVTAIGPCRHESRPARDPYQALVRAIAYQQLHARAGDAILGRFLALYPGQTFPPPAALLGTDPQAQRDCGFSASKLATIRGIAQAALDGVIPGRDEALAMTDDALVERLVALRGVGRWTVEMLLIYTLERMDILPVDDYGVREGYRRLKRLDKAPSPAQMRTIGEAFSPYRTIAAWYLWRMPATPTEAA</sequence>
<dbReference type="GO" id="GO:0032993">
    <property type="term" value="C:protein-DNA complex"/>
    <property type="evidence" value="ECO:0007669"/>
    <property type="project" value="TreeGrafter"/>
</dbReference>
<evidence type="ECO:0000256" key="3">
    <source>
        <dbReference type="ARBA" id="ARBA00012000"/>
    </source>
</evidence>
<dbReference type="FunFam" id="1.10.340.30:FF:000004">
    <property type="entry name" value="DNA-3-methyladenine glycosylase II"/>
    <property type="match status" value="1"/>
</dbReference>
<accession>A0A6S6ZGZ4</accession>
<dbReference type="SUPFAM" id="SSF48150">
    <property type="entry name" value="DNA-glycosylase"/>
    <property type="match status" value="1"/>
</dbReference>
<feature type="compositionally biased region" description="Pro residues" evidence="6">
    <location>
        <begin position="1"/>
        <end position="15"/>
    </location>
</feature>
<dbReference type="InterPro" id="IPR003265">
    <property type="entry name" value="HhH-GPD_domain"/>
</dbReference>
<dbReference type="GO" id="GO:0006307">
    <property type="term" value="P:DNA alkylation repair"/>
    <property type="evidence" value="ECO:0007669"/>
    <property type="project" value="TreeGrafter"/>
</dbReference>
<evidence type="ECO:0000313" key="9">
    <source>
        <dbReference type="Proteomes" id="UP000494111"/>
    </source>
</evidence>
<evidence type="ECO:0000256" key="1">
    <source>
        <dbReference type="ARBA" id="ARBA00000086"/>
    </source>
</evidence>
<dbReference type="CDD" id="cd00056">
    <property type="entry name" value="ENDO3c"/>
    <property type="match status" value="1"/>
</dbReference>
<feature type="domain" description="HhH-GPD" evidence="7">
    <location>
        <begin position="89"/>
        <end position="245"/>
    </location>
</feature>
<proteinExistence type="inferred from homology"/>
<dbReference type="EC" id="3.2.2.21" evidence="3"/>
<keyword evidence="5" id="KW-0234">DNA repair</keyword>
<evidence type="ECO:0000259" key="7">
    <source>
        <dbReference type="SMART" id="SM00478"/>
    </source>
</evidence>
<keyword evidence="4" id="KW-0227">DNA damage</keyword>
<dbReference type="GO" id="GO:0043916">
    <property type="term" value="F:DNA-7-methylguanine glycosylase activity"/>
    <property type="evidence" value="ECO:0007669"/>
    <property type="project" value="TreeGrafter"/>
</dbReference>
<dbReference type="InterPro" id="IPR011257">
    <property type="entry name" value="DNA_glycosylase"/>
</dbReference>
<dbReference type="AlphaFoldDB" id="A0A6S6ZGZ4"/>
<dbReference type="EMBL" id="CADIJO010000002">
    <property type="protein sequence ID" value="CAB3667296.1"/>
    <property type="molecule type" value="Genomic_DNA"/>
</dbReference>
<evidence type="ECO:0000256" key="5">
    <source>
        <dbReference type="ARBA" id="ARBA00023204"/>
    </source>
</evidence>
<dbReference type="GO" id="GO:0032131">
    <property type="term" value="F:alkylated DNA binding"/>
    <property type="evidence" value="ECO:0007669"/>
    <property type="project" value="TreeGrafter"/>
</dbReference>